<name>A0A0R0M0W0_9MICR</name>
<dbReference type="AlphaFoldDB" id="A0A0R0M0W0"/>
<sequence length="44" mass="4996">MCYFALTTSPYYIIKLGKQMKNEKNGLLIRATVASAWHIGTTNF</sequence>
<evidence type="ECO:0000313" key="1">
    <source>
        <dbReference type="EMBL" id="KRH95050.1"/>
    </source>
</evidence>
<reference evidence="1 2" key="1">
    <citation type="submission" date="2015-07" db="EMBL/GenBank/DDBJ databases">
        <title>The genome of Pseudoloma neurophilia, a relevant intracellular parasite of the zebrafish.</title>
        <authorList>
            <person name="Ndikumana S."/>
            <person name="Pelin A."/>
            <person name="Sanders J."/>
            <person name="Corradi N."/>
        </authorList>
    </citation>
    <scope>NUCLEOTIDE SEQUENCE [LARGE SCALE GENOMIC DNA]</scope>
    <source>
        <strain evidence="1 2">MK1</strain>
    </source>
</reference>
<comment type="caution">
    <text evidence="1">The sequence shown here is derived from an EMBL/GenBank/DDBJ whole genome shotgun (WGS) entry which is preliminary data.</text>
</comment>
<evidence type="ECO:0000313" key="2">
    <source>
        <dbReference type="Proteomes" id="UP000051530"/>
    </source>
</evidence>
<proteinExistence type="predicted"/>
<accession>A0A0R0M0W0</accession>
<keyword evidence="2" id="KW-1185">Reference proteome</keyword>
<dbReference type="VEuPathDB" id="MicrosporidiaDB:M153_3400021282"/>
<organism evidence="1 2">
    <name type="scientific">Pseudoloma neurophilia</name>
    <dbReference type="NCBI Taxonomy" id="146866"/>
    <lineage>
        <taxon>Eukaryota</taxon>
        <taxon>Fungi</taxon>
        <taxon>Fungi incertae sedis</taxon>
        <taxon>Microsporidia</taxon>
        <taxon>Pseudoloma</taxon>
    </lineage>
</organism>
<gene>
    <name evidence="1" type="ORF">M153_3400021282</name>
</gene>
<protein>
    <submittedName>
        <fullName evidence="1">Uncharacterized protein</fullName>
    </submittedName>
</protein>
<dbReference type="Proteomes" id="UP000051530">
    <property type="component" value="Unassembled WGS sequence"/>
</dbReference>
<dbReference type="EMBL" id="LGUB01000008">
    <property type="protein sequence ID" value="KRH95050.1"/>
    <property type="molecule type" value="Genomic_DNA"/>
</dbReference>